<accession>A0A7C9ILW0</accession>
<comment type="caution">
    <text evidence="3">The sequence shown here is derived from an EMBL/GenBank/DDBJ whole genome shotgun (WGS) entry which is preliminary data.</text>
</comment>
<feature type="region of interest" description="Disordered" evidence="1">
    <location>
        <begin position="46"/>
        <end position="147"/>
    </location>
</feature>
<evidence type="ECO:0000256" key="2">
    <source>
        <dbReference type="SAM" id="SignalP"/>
    </source>
</evidence>
<keyword evidence="2" id="KW-0732">Signal</keyword>
<evidence type="ECO:0000256" key="1">
    <source>
        <dbReference type="SAM" id="MobiDB-lite"/>
    </source>
</evidence>
<dbReference type="Proteomes" id="UP000482487">
    <property type="component" value="Unassembled WGS sequence"/>
</dbReference>
<evidence type="ECO:0000313" key="3">
    <source>
        <dbReference type="EMBL" id="MYL82099.1"/>
    </source>
</evidence>
<evidence type="ECO:0000313" key="4">
    <source>
        <dbReference type="Proteomes" id="UP000482487"/>
    </source>
</evidence>
<dbReference type="InterPro" id="IPR007407">
    <property type="entry name" value="DUF459"/>
</dbReference>
<feature type="compositionally biased region" description="Low complexity" evidence="1">
    <location>
        <begin position="134"/>
        <end position="146"/>
    </location>
</feature>
<organism evidence="3 4">
    <name type="scientific">Solidesulfovibrio aerotolerans</name>
    <dbReference type="NCBI Taxonomy" id="295255"/>
    <lineage>
        <taxon>Bacteria</taxon>
        <taxon>Pseudomonadati</taxon>
        <taxon>Thermodesulfobacteriota</taxon>
        <taxon>Desulfovibrionia</taxon>
        <taxon>Desulfovibrionales</taxon>
        <taxon>Desulfovibrionaceae</taxon>
        <taxon>Solidesulfovibrio</taxon>
    </lineage>
</organism>
<dbReference type="AlphaFoldDB" id="A0A7C9ILW0"/>
<dbReference type="PANTHER" id="PTHR30383">
    <property type="entry name" value="THIOESTERASE 1/PROTEASE 1/LYSOPHOSPHOLIPASE L1"/>
    <property type="match status" value="1"/>
</dbReference>
<dbReference type="InterPro" id="IPR051532">
    <property type="entry name" value="Ester_Hydrolysis_Enzymes"/>
</dbReference>
<feature type="chain" id="PRO_5028955230" evidence="2">
    <location>
        <begin position="23"/>
        <end position="352"/>
    </location>
</feature>
<proteinExistence type="predicted"/>
<name>A0A7C9ILW0_9BACT</name>
<dbReference type="EMBL" id="WVUD01000003">
    <property type="protein sequence ID" value="MYL82099.1"/>
    <property type="molecule type" value="Genomic_DNA"/>
</dbReference>
<dbReference type="SUPFAM" id="SSF52266">
    <property type="entry name" value="SGNH hydrolase"/>
    <property type="match status" value="1"/>
</dbReference>
<dbReference type="GO" id="GO:0004622">
    <property type="term" value="F:phosphatidylcholine lysophospholipase activity"/>
    <property type="evidence" value="ECO:0007669"/>
    <property type="project" value="TreeGrafter"/>
</dbReference>
<dbReference type="OrthoDB" id="445620at2"/>
<protein>
    <submittedName>
        <fullName evidence="3">DUF459 domain-containing protein</fullName>
    </submittedName>
</protein>
<dbReference type="PANTHER" id="PTHR30383:SF24">
    <property type="entry name" value="THIOESTERASE 1_PROTEASE 1_LYSOPHOSPHOLIPASE L1"/>
    <property type="match status" value="1"/>
</dbReference>
<dbReference type="Gene3D" id="3.40.50.1110">
    <property type="entry name" value="SGNH hydrolase"/>
    <property type="match status" value="1"/>
</dbReference>
<dbReference type="InterPro" id="IPR036514">
    <property type="entry name" value="SGNH_hydro_sf"/>
</dbReference>
<dbReference type="Pfam" id="PF04311">
    <property type="entry name" value="DUF459"/>
    <property type="match status" value="1"/>
</dbReference>
<sequence>MPAYPRIILALLLAALVFPGCAKRPAKAPAEAAAPEAAAPLSPEAAIKPAPSDSLPAAVPPTVPDSEVAASPATPPALSGMPEQATKQALEPKIARTAALTPPRSEPVAPSPQAATPPPAPTKGTAASVPPAPEAQTAKAAKTKTAGRSVAVVGDSLAVGVGMTMEQRLQKTEGLGCLPLGKVSTGLISKKYDWDKALAELLAKEPISAVVVVLGGNDANNAIAGKGAGTPEWHTAYVAKAERFLRIAEAAQVKVLWVGLPAMKEAAYARRVEAVNAAAKSACSKVTGCVYMEAADIFTDASGNYVQAKDIGGKTVSLRAGDGVHMTMTGYDLLCRRVLDKLELPGARPRQE</sequence>
<feature type="signal peptide" evidence="2">
    <location>
        <begin position="1"/>
        <end position="22"/>
    </location>
</feature>
<gene>
    <name evidence="3" type="ORF">GTA51_02965</name>
</gene>
<dbReference type="RefSeq" id="WP_160958552.1">
    <property type="nucleotide sequence ID" value="NZ_WVUD01000003.1"/>
</dbReference>
<keyword evidence="4" id="KW-1185">Reference proteome</keyword>
<reference evidence="3 4" key="1">
    <citation type="submission" date="2020-01" db="EMBL/GenBank/DDBJ databases">
        <title>Genome sequence of Desulfovibrio aerotolerans DSM 16695(T).</title>
        <authorList>
            <person name="Karnachuk O."/>
            <person name="Avakyan M."/>
            <person name="Mardanov A."/>
            <person name="Kadnikov V."/>
            <person name="Ravin N."/>
        </authorList>
    </citation>
    <scope>NUCLEOTIDE SEQUENCE [LARGE SCALE GENOMIC DNA]</scope>
    <source>
        <strain evidence="3 4">DSM 16695</strain>
    </source>
</reference>